<dbReference type="PANTHER" id="PTHR35807:SF1">
    <property type="entry name" value="TRANSCRIPTIONAL REGULATOR REDD"/>
    <property type="match status" value="1"/>
</dbReference>
<feature type="region of interest" description="Disordered" evidence="7">
    <location>
        <begin position="328"/>
        <end position="352"/>
    </location>
</feature>
<keyword evidence="4 6" id="KW-0238">DNA-binding</keyword>
<keyword evidence="3" id="KW-0805">Transcription regulation</keyword>
<dbReference type="InterPro" id="IPR027417">
    <property type="entry name" value="P-loop_NTPase"/>
</dbReference>
<evidence type="ECO:0000256" key="3">
    <source>
        <dbReference type="ARBA" id="ARBA00023015"/>
    </source>
</evidence>
<dbReference type="SUPFAM" id="SSF52540">
    <property type="entry name" value="P-loop containing nucleoside triphosphate hydrolases"/>
    <property type="match status" value="1"/>
</dbReference>
<feature type="DNA-binding region" description="OmpR/PhoB-type" evidence="6">
    <location>
        <begin position="1"/>
        <end position="91"/>
    </location>
</feature>
<evidence type="ECO:0000256" key="5">
    <source>
        <dbReference type="ARBA" id="ARBA00023163"/>
    </source>
</evidence>
<keyword evidence="2" id="KW-0902">Two-component regulatory system</keyword>
<comment type="similarity">
    <text evidence="1">Belongs to the AfsR/DnrI/RedD regulatory family.</text>
</comment>
<feature type="region of interest" description="Disordered" evidence="7">
    <location>
        <begin position="411"/>
        <end position="437"/>
    </location>
</feature>
<keyword evidence="5" id="KW-0804">Transcription</keyword>
<dbReference type="InterPro" id="IPR005158">
    <property type="entry name" value="BTAD"/>
</dbReference>
<dbReference type="Pfam" id="PF00486">
    <property type="entry name" value="Trans_reg_C"/>
    <property type="match status" value="1"/>
</dbReference>
<dbReference type="SMART" id="SM01043">
    <property type="entry name" value="BTAD"/>
    <property type="match status" value="1"/>
</dbReference>
<proteinExistence type="inferred from homology"/>
<evidence type="ECO:0000259" key="8">
    <source>
        <dbReference type="PROSITE" id="PS51755"/>
    </source>
</evidence>
<dbReference type="SUPFAM" id="SSF46894">
    <property type="entry name" value="C-terminal effector domain of the bipartite response regulators"/>
    <property type="match status" value="1"/>
</dbReference>
<evidence type="ECO:0000256" key="1">
    <source>
        <dbReference type="ARBA" id="ARBA00005820"/>
    </source>
</evidence>
<feature type="compositionally biased region" description="Gly residues" evidence="7">
    <location>
        <begin position="267"/>
        <end position="279"/>
    </location>
</feature>
<dbReference type="InterPro" id="IPR011990">
    <property type="entry name" value="TPR-like_helical_dom_sf"/>
</dbReference>
<protein>
    <submittedName>
        <fullName evidence="9">SARP family transcriptional regulator</fullName>
    </submittedName>
</protein>
<dbReference type="PANTHER" id="PTHR35807">
    <property type="entry name" value="TRANSCRIPTIONAL REGULATOR REDD-RELATED"/>
    <property type="match status" value="1"/>
</dbReference>
<evidence type="ECO:0000256" key="7">
    <source>
        <dbReference type="SAM" id="MobiDB-lite"/>
    </source>
</evidence>
<feature type="compositionally biased region" description="Low complexity" evidence="7">
    <location>
        <begin position="280"/>
        <end position="293"/>
    </location>
</feature>
<dbReference type="Gene3D" id="1.25.40.10">
    <property type="entry name" value="Tetratricopeptide repeat domain"/>
    <property type="match status" value="2"/>
</dbReference>
<evidence type="ECO:0000256" key="2">
    <source>
        <dbReference type="ARBA" id="ARBA00023012"/>
    </source>
</evidence>
<evidence type="ECO:0000313" key="10">
    <source>
        <dbReference type="Proteomes" id="UP000631535"/>
    </source>
</evidence>
<organism evidence="9 10">
    <name type="scientific">Streptomyces daqingensis</name>
    <dbReference type="NCBI Taxonomy" id="1472640"/>
    <lineage>
        <taxon>Bacteria</taxon>
        <taxon>Bacillati</taxon>
        <taxon>Actinomycetota</taxon>
        <taxon>Actinomycetes</taxon>
        <taxon>Kitasatosporales</taxon>
        <taxon>Streptomycetaceae</taxon>
        <taxon>Streptomyces</taxon>
    </lineage>
</organism>
<dbReference type="Proteomes" id="UP000631535">
    <property type="component" value="Unassembled WGS sequence"/>
</dbReference>
<feature type="compositionally biased region" description="Low complexity" evidence="7">
    <location>
        <begin position="419"/>
        <end position="434"/>
    </location>
</feature>
<reference evidence="10" key="1">
    <citation type="journal article" date="2019" name="Int. J. Syst. Evol. Microbiol.">
        <title>The Global Catalogue of Microorganisms (GCM) 10K type strain sequencing project: providing services to taxonomists for standard genome sequencing and annotation.</title>
        <authorList>
            <consortium name="The Broad Institute Genomics Platform"/>
            <consortium name="The Broad Institute Genome Sequencing Center for Infectious Disease"/>
            <person name="Wu L."/>
            <person name="Ma J."/>
        </authorList>
    </citation>
    <scope>NUCLEOTIDE SEQUENCE [LARGE SCALE GENOMIC DNA]</scope>
    <source>
        <strain evidence="10">CGMCC 4.7178</strain>
    </source>
</reference>
<dbReference type="Gene3D" id="3.40.50.300">
    <property type="entry name" value="P-loop containing nucleotide triphosphate hydrolases"/>
    <property type="match status" value="1"/>
</dbReference>
<evidence type="ECO:0000256" key="4">
    <source>
        <dbReference type="ARBA" id="ARBA00023125"/>
    </source>
</evidence>
<accession>A0ABQ2MGA6</accession>
<dbReference type="InterPro" id="IPR001867">
    <property type="entry name" value="OmpR/PhoB-type_DNA-bd"/>
</dbReference>
<dbReference type="SMART" id="SM00862">
    <property type="entry name" value="Trans_reg_C"/>
    <property type="match status" value="1"/>
</dbReference>
<gene>
    <name evidence="9" type="ORF">GCM10012287_32860</name>
</gene>
<feature type="domain" description="OmpR/PhoB-type" evidence="8">
    <location>
        <begin position="1"/>
        <end position="91"/>
    </location>
</feature>
<dbReference type="InterPro" id="IPR051677">
    <property type="entry name" value="AfsR-DnrI-RedD_regulator"/>
</dbReference>
<dbReference type="InterPro" id="IPR002182">
    <property type="entry name" value="NB-ARC"/>
</dbReference>
<dbReference type="Pfam" id="PF03704">
    <property type="entry name" value="BTAD"/>
    <property type="match status" value="1"/>
</dbReference>
<dbReference type="Pfam" id="PF00931">
    <property type="entry name" value="NB-ARC"/>
    <property type="match status" value="1"/>
</dbReference>
<name>A0ABQ2MGA6_9ACTN</name>
<dbReference type="InterPro" id="IPR036388">
    <property type="entry name" value="WH-like_DNA-bd_sf"/>
</dbReference>
<dbReference type="SUPFAM" id="SSF48452">
    <property type="entry name" value="TPR-like"/>
    <property type="match status" value="2"/>
</dbReference>
<sequence>MRFRILGPVQMTPRTPSAAKPRAVLATLLVQSGSVVSVHTLIDELWCAEPPRTAATTLQVYVSQLRKALLDGAPGAGQPLETRPPGYLMNTGDGELDLTVFESLRVQGREAYEQRDYAHASSLLGQALGLWTGAALSGVPHGPMLETSAVRLEELRSEVLEQRISADLRLGRHHGLVGELMALAHAHPMRETLHAHLMVALYRSGRQSDALAAYHRARQALVDELGVEPGPELKRLLERVLAADPALAWHERSQDLPEGTAPRAGRRGAGTADGGGRGTGTSSTGTLGTAGSGQEDAAVPQPGPVLWLPPRVADFTGRADQIALGTSVLANAPGPGSGDGEGPGDGDGEAPRVLAVSGRAGAGKTALAVQLAYETAEHFPDGRVLLPLRDAGGGAVDPARTLSTLLRRLRLTPGGDGGAPAATDQGQGELPPSEGELEELSDRVRACLRGRRILLVLDDAVSQAQVRAVLSAAPETAVIVTSRQAPAGVEGVRHLPLDVLAAPDAERLLVSAGGPRTARDPAAVTEIAELCGYLPLALRVAAAVLAARPHWTPAALAVRLRDERRRLPALTLGDLDVRGSLLTAYRDATPGQQRAFRLLALAPRPHFAPWSAAALLGTGVADAEHEAEELVRGHLLEARRTPGARGSVRFGYHPLLRSLAAETLAEEAPPGGPGTTAAVARLGHAGLALARHADSMLAPGRDRLAAAAGAQGKAASGDGWELPEDEVRSLAAGPPLQWFRDEAPGLREMVRQTHTAGLWQLTAALASSLGGYYEACALWGKWDATHELALDAARQAGDAHAEAALLRSLGDLAWQRRQAARAADRYHLARHFFTRCGDAAGAARCLTGEADVLLGQGRTARAEEHYGQALETGRAEGDARGAMEALRGLAFVELSRGRPDGALSRLGECEAAAGLAGDTRWLEYARRTAGQARAAAERGGRETSGEMSLEVRPGVWLIQPAPAADIAAA</sequence>
<dbReference type="Gene3D" id="1.10.10.10">
    <property type="entry name" value="Winged helix-like DNA-binding domain superfamily/Winged helix DNA-binding domain"/>
    <property type="match status" value="1"/>
</dbReference>
<dbReference type="RefSeq" id="WP_189037899.1">
    <property type="nucleotide sequence ID" value="NZ_BMMP01000010.1"/>
</dbReference>
<dbReference type="PROSITE" id="PS51755">
    <property type="entry name" value="OMPR_PHOB"/>
    <property type="match status" value="1"/>
</dbReference>
<dbReference type="InterPro" id="IPR016032">
    <property type="entry name" value="Sig_transdc_resp-reg_C-effctor"/>
</dbReference>
<evidence type="ECO:0000313" key="9">
    <source>
        <dbReference type="EMBL" id="GGO51257.1"/>
    </source>
</evidence>
<keyword evidence="10" id="KW-1185">Reference proteome</keyword>
<feature type="region of interest" description="Disordered" evidence="7">
    <location>
        <begin position="251"/>
        <end position="305"/>
    </location>
</feature>
<comment type="caution">
    <text evidence="9">The sequence shown here is derived from an EMBL/GenBank/DDBJ whole genome shotgun (WGS) entry which is preliminary data.</text>
</comment>
<evidence type="ECO:0000256" key="6">
    <source>
        <dbReference type="PROSITE-ProRule" id="PRU01091"/>
    </source>
</evidence>
<dbReference type="CDD" id="cd15831">
    <property type="entry name" value="BTAD"/>
    <property type="match status" value="1"/>
</dbReference>
<dbReference type="EMBL" id="BMMP01000010">
    <property type="protein sequence ID" value="GGO51257.1"/>
    <property type="molecule type" value="Genomic_DNA"/>
</dbReference>